<dbReference type="SUPFAM" id="SSF56281">
    <property type="entry name" value="Metallo-hydrolase/oxidoreductase"/>
    <property type="match status" value="1"/>
</dbReference>
<dbReference type="CDD" id="cd07729">
    <property type="entry name" value="AHL_lactonase_MBL-fold"/>
    <property type="match status" value="1"/>
</dbReference>
<dbReference type="SMART" id="SM00849">
    <property type="entry name" value="Lactamase_B"/>
    <property type="match status" value="1"/>
</dbReference>
<dbReference type="PANTHER" id="PTHR42978">
    <property type="entry name" value="QUORUM-QUENCHING LACTONASE YTNP-RELATED-RELATED"/>
    <property type="match status" value="1"/>
</dbReference>
<dbReference type="Gene3D" id="3.60.15.10">
    <property type="entry name" value="Ribonuclease Z/Hydroxyacylglutathione hydrolase-like"/>
    <property type="match status" value="1"/>
</dbReference>
<dbReference type="InterPro" id="IPR051013">
    <property type="entry name" value="MBL_superfamily_lactonases"/>
</dbReference>
<evidence type="ECO:0000256" key="4">
    <source>
        <dbReference type="ARBA" id="ARBA00022833"/>
    </source>
</evidence>
<dbReference type="EMBL" id="JAJJPB010000002">
    <property type="protein sequence ID" value="MCC9293858.1"/>
    <property type="molecule type" value="Genomic_DNA"/>
</dbReference>
<proteinExistence type="inferred from homology"/>
<reference evidence="6" key="1">
    <citation type="submission" date="2021-11" db="EMBL/GenBank/DDBJ databases">
        <authorList>
            <person name="Qingchun L."/>
            <person name="Dong Z."/>
            <person name="Zongwei Q."/>
            <person name="Jia Z."/>
            <person name="Duotao L."/>
        </authorList>
    </citation>
    <scope>NUCLEOTIDE SEQUENCE</scope>
    <source>
        <strain evidence="6">WLY-B-L2</strain>
    </source>
</reference>
<organism evidence="6 7">
    <name type="scientific">Clostridium aromativorans</name>
    <dbReference type="NCBI Taxonomy" id="2836848"/>
    <lineage>
        <taxon>Bacteria</taxon>
        <taxon>Bacillati</taxon>
        <taxon>Bacillota</taxon>
        <taxon>Clostridia</taxon>
        <taxon>Eubacteriales</taxon>
        <taxon>Clostridiaceae</taxon>
        <taxon>Clostridium</taxon>
    </lineage>
</organism>
<feature type="domain" description="Metallo-beta-lactamase" evidence="5">
    <location>
        <begin position="23"/>
        <end position="201"/>
    </location>
</feature>
<keyword evidence="7" id="KW-1185">Reference proteome</keyword>
<comment type="caution">
    <text evidence="6">The sequence shown here is derived from an EMBL/GenBank/DDBJ whole genome shotgun (WGS) entry which is preliminary data.</text>
</comment>
<accession>A0ABS8N243</accession>
<sequence length="246" mass="27573">MNFKIDVLCKAFPGKSTIGALGWSNVALIRMKDRNILFDTGSQGIRPNLLKALEELSMKPDQIDSVFLSHLHFDHCGNASLFRNARFIISEAEWKYATTEEDVFTTEESVKYLSDREKIIISRDGDEIYPGVKAIFTPGHTPGGMSLVLEADNETWIIAGDAVKNRIELLKGEVDMSLDNEQSRQSILRIKNIADRVLPGHDCWMKIKDNKIIPQEKVQVDITLPGGIQGGEDGVFKLAVENRPLF</sequence>
<evidence type="ECO:0000259" key="5">
    <source>
        <dbReference type="SMART" id="SM00849"/>
    </source>
</evidence>
<keyword evidence="3" id="KW-0378">Hydrolase</keyword>
<evidence type="ECO:0000256" key="1">
    <source>
        <dbReference type="ARBA" id="ARBA00007749"/>
    </source>
</evidence>
<dbReference type="RefSeq" id="WP_229980826.1">
    <property type="nucleotide sequence ID" value="NZ_JAJJPB010000002.1"/>
</dbReference>
<keyword evidence="4" id="KW-0862">Zinc</keyword>
<keyword evidence="2" id="KW-0479">Metal-binding</keyword>
<protein>
    <submittedName>
        <fullName evidence="6">N-acyl homoserine lactonase family protein</fullName>
    </submittedName>
</protein>
<dbReference type="InterPro" id="IPR001279">
    <property type="entry name" value="Metallo-B-lactamas"/>
</dbReference>
<dbReference type="InterPro" id="IPR036866">
    <property type="entry name" value="RibonucZ/Hydroxyglut_hydro"/>
</dbReference>
<gene>
    <name evidence="6" type="ORF">LN736_03105</name>
</gene>
<evidence type="ECO:0000256" key="3">
    <source>
        <dbReference type="ARBA" id="ARBA00022801"/>
    </source>
</evidence>
<evidence type="ECO:0000256" key="2">
    <source>
        <dbReference type="ARBA" id="ARBA00022723"/>
    </source>
</evidence>
<dbReference type="Pfam" id="PF00753">
    <property type="entry name" value="Lactamase_B"/>
    <property type="match status" value="1"/>
</dbReference>
<name>A0ABS8N243_9CLOT</name>
<evidence type="ECO:0000313" key="6">
    <source>
        <dbReference type="EMBL" id="MCC9293858.1"/>
    </source>
</evidence>
<comment type="similarity">
    <text evidence="1">Belongs to the metallo-beta-lactamase superfamily.</text>
</comment>
<evidence type="ECO:0000313" key="7">
    <source>
        <dbReference type="Proteomes" id="UP001165422"/>
    </source>
</evidence>
<dbReference type="Proteomes" id="UP001165422">
    <property type="component" value="Unassembled WGS sequence"/>
</dbReference>